<gene>
    <name evidence="2" type="ORF">EJ06DRAFT_529153</name>
</gene>
<keyword evidence="3" id="KW-1185">Reference proteome</keyword>
<name>A0A6G1I1G4_9PEZI</name>
<proteinExistence type="predicted"/>
<protein>
    <submittedName>
        <fullName evidence="2">Uncharacterized protein</fullName>
    </submittedName>
</protein>
<dbReference type="AlphaFoldDB" id="A0A6G1I1G4"/>
<evidence type="ECO:0000313" key="2">
    <source>
        <dbReference type="EMBL" id="KAF2402021.1"/>
    </source>
</evidence>
<reference evidence="2" key="1">
    <citation type="journal article" date="2020" name="Stud. Mycol.">
        <title>101 Dothideomycetes genomes: a test case for predicting lifestyles and emergence of pathogens.</title>
        <authorList>
            <person name="Haridas S."/>
            <person name="Albert R."/>
            <person name="Binder M."/>
            <person name="Bloem J."/>
            <person name="Labutti K."/>
            <person name="Salamov A."/>
            <person name="Andreopoulos B."/>
            <person name="Baker S."/>
            <person name="Barry K."/>
            <person name="Bills G."/>
            <person name="Bluhm B."/>
            <person name="Cannon C."/>
            <person name="Castanera R."/>
            <person name="Culley D."/>
            <person name="Daum C."/>
            <person name="Ezra D."/>
            <person name="Gonzalez J."/>
            <person name="Henrissat B."/>
            <person name="Kuo A."/>
            <person name="Liang C."/>
            <person name="Lipzen A."/>
            <person name="Lutzoni F."/>
            <person name="Magnuson J."/>
            <person name="Mondo S."/>
            <person name="Nolan M."/>
            <person name="Ohm R."/>
            <person name="Pangilinan J."/>
            <person name="Park H.-J."/>
            <person name="Ramirez L."/>
            <person name="Alfaro M."/>
            <person name="Sun H."/>
            <person name="Tritt A."/>
            <person name="Yoshinaga Y."/>
            <person name="Zwiers L.-H."/>
            <person name="Turgeon B."/>
            <person name="Goodwin S."/>
            <person name="Spatafora J."/>
            <person name="Crous P."/>
            <person name="Grigoriev I."/>
        </authorList>
    </citation>
    <scope>NUCLEOTIDE SEQUENCE</scope>
    <source>
        <strain evidence="2">CBS 262.69</strain>
    </source>
</reference>
<accession>A0A6G1I1G4</accession>
<feature type="region of interest" description="Disordered" evidence="1">
    <location>
        <begin position="94"/>
        <end position="113"/>
    </location>
</feature>
<evidence type="ECO:0000313" key="3">
    <source>
        <dbReference type="Proteomes" id="UP000799640"/>
    </source>
</evidence>
<organism evidence="2 3">
    <name type="scientific">Trichodelitschia bisporula</name>
    <dbReference type="NCBI Taxonomy" id="703511"/>
    <lineage>
        <taxon>Eukaryota</taxon>
        <taxon>Fungi</taxon>
        <taxon>Dikarya</taxon>
        <taxon>Ascomycota</taxon>
        <taxon>Pezizomycotina</taxon>
        <taxon>Dothideomycetes</taxon>
        <taxon>Dothideomycetes incertae sedis</taxon>
        <taxon>Phaeotrichales</taxon>
        <taxon>Phaeotrichaceae</taxon>
        <taxon>Trichodelitschia</taxon>
    </lineage>
</organism>
<sequence length="113" mass="13005">MPEELSDQITDLYKSCNAIYRTIIYRENEKERKPYDFVLQTEELFTMLSDSMTWLEDSQEPTRTRYTEALGDCIEYAADLHTCSADLAKRRSMHARRGGGIPDEGSDGLRLSS</sequence>
<dbReference type="EMBL" id="ML996692">
    <property type="protein sequence ID" value="KAF2402021.1"/>
    <property type="molecule type" value="Genomic_DNA"/>
</dbReference>
<dbReference type="Proteomes" id="UP000799640">
    <property type="component" value="Unassembled WGS sequence"/>
</dbReference>
<evidence type="ECO:0000256" key="1">
    <source>
        <dbReference type="SAM" id="MobiDB-lite"/>
    </source>
</evidence>